<evidence type="ECO:0000313" key="1">
    <source>
        <dbReference type="EMBL" id="GAI97525.1"/>
    </source>
</evidence>
<dbReference type="AlphaFoldDB" id="X1UCD2"/>
<gene>
    <name evidence="1" type="ORF">S12H4_33322</name>
</gene>
<name>X1UCD2_9ZZZZ</name>
<comment type="caution">
    <text evidence="1">The sequence shown here is derived from an EMBL/GenBank/DDBJ whole genome shotgun (WGS) entry which is preliminary data.</text>
</comment>
<proteinExistence type="predicted"/>
<reference evidence="1" key="1">
    <citation type="journal article" date="2014" name="Front. Microbiol.">
        <title>High frequency of phylogenetically diverse reductive dehalogenase-homologous genes in deep subseafloor sedimentary metagenomes.</title>
        <authorList>
            <person name="Kawai M."/>
            <person name="Futagami T."/>
            <person name="Toyoda A."/>
            <person name="Takaki Y."/>
            <person name="Nishi S."/>
            <person name="Hori S."/>
            <person name="Arai W."/>
            <person name="Tsubouchi T."/>
            <person name="Morono Y."/>
            <person name="Uchiyama I."/>
            <person name="Ito T."/>
            <person name="Fujiyama A."/>
            <person name="Inagaki F."/>
            <person name="Takami H."/>
        </authorList>
    </citation>
    <scope>NUCLEOTIDE SEQUENCE</scope>
    <source>
        <strain evidence="1">Expedition CK06-06</strain>
    </source>
</reference>
<sequence length="215" mass="23384">MDVKVKAEPKAEIVKPEEVEGTAVLNAVLELTVKDKDGKVTEHRVQKSESLLRQWLEILYVQASGMRWYGYPVRDTSNTVRQVQADEESMRADALATDTTYGAVVGTGATAPDIDNHALEAQIAHGTGAGQLQYSDMAIAHPAYDATLSQVTLTRDFANGSLATVTVYEIGLILTMQEIDDTTRYFLVIRDVIAAGIAIPAGQTLTVNYRIQATV</sequence>
<protein>
    <submittedName>
        <fullName evidence="1">Uncharacterized protein</fullName>
    </submittedName>
</protein>
<organism evidence="1">
    <name type="scientific">marine sediment metagenome</name>
    <dbReference type="NCBI Taxonomy" id="412755"/>
    <lineage>
        <taxon>unclassified sequences</taxon>
        <taxon>metagenomes</taxon>
        <taxon>ecological metagenomes</taxon>
    </lineage>
</organism>
<dbReference type="EMBL" id="BARW01019626">
    <property type="protein sequence ID" value="GAI97525.1"/>
    <property type="molecule type" value="Genomic_DNA"/>
</dbReference>
<accession>X1UCD2</accession>